<organism evidence="2">
    <name type="scientific">Salvia splendens</name>
    <name type="common">Scarlet sage</name>
    <dbReference type="NCBI Taxonomy" id="180675"/>
    <lineage>
        <taxon>Eukaryota</taxon>
        <taxon>Viridiplantae</taxon>
        <taxon>Streptophyta</taxon>
        <taxon>Embryophyta</taxon>
        <taxon>Tracheophyta</taxon>
        <taxon>Spermatophyta</taxon>
        <taxon>Magnoliopsida</taxon>
        <taxon>eudicotyledons</taxon>
        <taxon>Gunneridae</taxon>
        <taxon>Pentapetalae</taxon>
        <taxon>asterids</taxon>
        <taxon>lamiids</taxon>
        <taxon>Lamiales</taxon>
        <taxon>Lamiaceae</taxon>
        <taxon>Nepetoideae</taxon>
        <taxon>Mentheae</taxon>
        <taxon>Salviinae</taxon>
        <taxon>Salvia</taxon>
        <taxon>Salvia subgen. Calosphace</taxon>
        <taxon>core Calosphace</taxon>
    </lineage>
</organism>
<keyword evidence="3" id="KW-1185">Reference proteome</keyword>
<reference evidence="2" key="1">
    <citation type="submission" date="2018-01" db="EMBL/GenBank/DDBJ databases">
        <authorList>
            <person name="Mao J.F."/>
        </authorList>
    </citation>
    <scope>NUCLEOTIDE SEQUENCE</scope>
    <source>
        <strain evidence="2">Huo1</strain>
        <tissue evidence="2">Leaf</tissue>
    </source>
</reference>
<evidence type="ECO:0000256" key="1">
    <source>
        <dbReference type="SAM" id="MobiDB-lite"/>
    </source>
</evidence>
<sequence>MRRLCATSRGHIADDILHGNDAFVFEESQPNMARYSLDEFFTDEQIEEALNFETTTEVLLGDGDEQQNVKTPSATKKKGRKRKAEEVLESMLDVMTKIHDDTSDRLQMLSSRIGYDFDLRAKRVEISKMLDEIPLLPKKHRFLGLDILVKEPERFDLFCRVLYVDF</sequence>
<name>A0A8X8XUI1_SALSN</name>
<evidence type="ECO:0000313" key="2">
    <source>
        <dbReference type="EMBL" id="KAG6418203.1"/>
    </source>
</evidence>
<evidence type="ECO:0000313" key="3">
    <source>
        <dbReference type="Proteomes" id="UP000298416"/>
    </source>
</evidence>
<reference evidence="2" key="2">
    <citation type="submission" date="2020-08" db="EMBL/GenBank/DDBJ databases">
        <title>Plant Genome Project.</title>
        <authorList>
            <person name="Zhang R.-G."/>
        </authorList>
    </citation>
    <scope>NUCLEOTIDE SEQUENCE</scope>
    <source>
        <strain evidence="2">Huo1</strain>
        <tissue evidence="2">Leaf</tissue>
    </source>
</reference>
<protein>
    <submittedName>
        <fullName evidence="2">Uncharacterized protein</fullName>
    </submittedName>
</protein>
<accession>A0A8X8XUI1</accession>
<dbReference type="Proteomes" id="UP000298416">
    <property type="component" value="Unassembled WGS sequence"/>
</dbReference>
<gene>
    <name evidence="2" type="ORF">SASPL_120403</name>
</gene>
<feature type="region of interest" description="Disordered" evidence="1">
    <location>
        <begin position="61"/>
        <end position="82"/>
    </location>
</feature>
<dbReference type="EMBL" id="PNBA02000007">
    <property type="protein sequence ID" value="KAG6418203.1"/>
    <property type="molecule type" value="Genomic_DNA"/>
</dbReference>
<comment type="caution">
    <text evidence="2">The sequence shown here is derived from an EMBL/GenBank/DDBJ whole genome shotgun (WGS) entry which is preliminary data.</text>
</comment>
<proteinExistence type="predicted"/>
<dbReference type="AlphaFoldDB" id="A0A8X8XUI1"/>